<feature type="region of interest" description="Disordered" evidence="9">
    <location>
        <begin position="155"/>
        <end position="184"/>
    </location>
</feature>
<feature type="compositionally biased region" description="Pro residues" evidence="9">
    <location>
        <begin position="777"/>
        <end position="790"/>
    </location>
</feature>
<evidence type="ECO:0000256" key="6">
    <source>
        <dbReference type="ARBA" id="ARBA00023163"/>
    </source>
</evidence>
<dbReference type="InterPro" id="IPR051089">
    <property type="entry name" value="prtT"/>
</dbReference>
<evidence type="ECO:0000256" key="8">
    <source>
        <dbReference type="PROSITE-ProRule" id="PRU00433"/>
    </source>
</evidence>
<dbReference type="EMBL" id="CWKI01000008">
    <property type="protein sequence ID" value="CTR08354.1"/>
    <property type="molecule type" value="Genomic_DNA"/>
</dbReference>
<evidence type="ECO:0000256" key="2">
    <source>
        <dbReference type="ARBA" id="ARBA00022723"/>
    </source>
</evidence>
<sequence length="1046" mass="110858">MSSSRSDAGGSRGAQAAGRAVGKPARLARSRAACAECHKAKHWGVDCVFPSSAGPAPSKTNLSRSSTPPVRQTSRHATPAQPPAPAPAPPAHAQPAVPAAPAPDVAEQLRLMNERLASLESALARASTLSSPASTSGPHAPVISIPADHAHRHALHAGASQAGSASSPMTGVTPASLNDTQHDGVGANAVETAGEAMAIEGLVDLGSAQGRNGDHANGSAGDGVAGHAWDSVKPDVLGRGIMTVEECEAEFDLFFNNIQPWAGLLSTTLDRQPLVVRERSPLLFHAILVTTLYYRPRTPATMILYRAVSSILDSILAPQILCPQPDQLSFDFVRAVQLLILYKPVQFSALHARGMSDPAQIESASKINVRASWMLRLLVSRVSAFIGLPSIATTFAQAFANQHVQPIPEEIISQERLYLGCVFHESHGAIQSGKSANFTPQDACKTTRLFATLKRQPSDVRLAASVELVALAATALSARTEAGILETEDLRKFDEEMDAWVEYWAPLVSFASNESGGEDMIAWSLFYPYMCFTKLTVRGFAFNKWKAERKARALAARSQEAGTDGAKTPVAPTLGAEERESIAKAVEVAEEMMFAVALEGRLLRTDMGRRRGGKVEWKSGPGPLTPDPQVVETLKWASDSLTCVMFSYPLIFLAKLANEGLLRSDLTVIAAGSSPLPPTPMSPEDKLCRLFQLGADLLDAIAPNPHHPSVRQAAFLRKVWDAGISGRRQATSAPSSPRLIPSGAAAVPSFQALSQQLHQAQQQQQQQQARPTTLAPPVFPPFAPARPAAPQPHTSFASIAATGSAAAALSAYTDFSLASSYNPSPITSPPSGYAHNAAHPSMAAQLQQARSTAQSAPTPAQPVLVEDPFAALLSGVSPTIFEGGQGFFSLDGEFDWPTMSGASAGEGFGGTGRREERKKRLLHWYACRKTRLDGALKLSASLPLLSGPLGSSKSVSEPARPDSPPSSPASPAGCLAACAYMLSLAARFSACSSAENFASDRSRSSSSLESLELESSFFFFLCRELPPFSSSLDESEYDESSDFTAA</sequence>
<comment type="subcellular location">
    <subcellularLocation>
        <location evidence="1">Nucleus</location>
    </subcellularLocation>
</comment>
<dbReference type="OMA" id="CVFHESH"/>
<keyword evidence="6" id="KW-0804">Transcription</keyword>
<evidence type="ECO:0000256" key="4">
    <source>
        <dbReference type="ARBA" id="ARBA00023015"/>
    </source>
</evidence>
<evidence type="ECO:0000256" key="3">
    <source>
        <dbReference type="ARBA" id="ARBA00023004"/>
    </source>
</evidence>
<feature type="compositionally biased region" description="Polar residues" evidence="9">
    <location>
        <begin position="168"/>
        <end position="179"/>
    </location>
</feature>
<dbReference type="GO" id="GO:0005634">
    <property type="term" value="C:nucleus"/>
    <property type="evidence" value="ECO:0007669"/>
    <property type="project" value="UniProtKB-SubCell"/>
</dbReference>
<dbReference type="InterPro" id="IPR009056">
    <property type="entry name" value="Cyt_c-like_dom"/>
</dbReference>
<feature type="compositionally biased region" description="Polar residues" evidence="9">
    <location>
        <begin position="844"/>
        <end position="858"/>
    </location>
</feature>
<gene>
    <name evidence="11" type="primary">FGENESH: predicted gene_8.70</name>
    <name evidence="11" type="ORF">BN2166_0042150</name>
</gene>
<evidence type="ECO:0000256" key="1">
    <source>
        <dbReference type="ARBA" id="ARBA00004123"/>
    </source>
</evidence>
<protein>
    <submittedName>
        <fullName evidence="11">FGENESH: predicted gene_8.70 protein</fullName>
    </submittedName>
</protein>
<dbReference type="AlphaFoldDB" id="A0A0K3CF74"/>
<keyword evidence="2 8" id="KW-0479">Metal-binding</keyword>
<keyword evidence="4" id="KW-0805">Transcription regulation</keyword>
<evidence type="ECO:0000256" key="7">
    <source>
        <dbReference type="ARBA" id="ARBA00023242"/>
    </source>
</evidence>
<feature type="compositionally biased region" description="Low complexity" evidence="9">
    <location>
        <begin position="949"/>
        <end position="958"/>
    </location>
</feature>
<dbReference type="PANTHER" id="PTHR31845">
    <property type="entry name" value="FINGER DOMAIN PROTEIN, PUTATIVE-RELATED"/>
    <property type="match status" value="1"/>
</dbReference>
<feature type="region of interest" description="Disordered" evidence="9">
    <location>
        <begin position="1"/>
        <end position="32"/>
    </location>
</feature>
<evidence type="ECO:0000313" key="11">
    <source>
        <dbReference type="EMBL" id="CTR08354.1"/>
    </source>
</evidence>
<feature type="compositionally biased region" description="Low complexity" evidence="9">
    <location>
        <begin position="1"/>
        <end position="22"/>
    </location>
</feature>
<feature type="region of interest" description="Disordered" evidence="9">
    <location>
        <begin position="754"/>
        <end position="793"/>
    </location>
</feature>
<feature type="compositionally biased region" description="Low complexity" evidence="9">
    <location>
        <begin position="93"/>
        <end position="102"/>
    </location>
</feature>
<evidence type="ECO:0000256" key="5">
    <source>
        <dbReference type="ARBA" id="ARBA00023125"/>
    </source>
</evidence>
<dbReference type="PROSITE" id="PS51007">
    <property type="entry name" value="CYTC"/>
    <property type="match status" value="1"/>
</dbReference>
<dbReference type="GO" id="GO:0020037">
    <property type="term" value="F:heme binding"/>
    <property type="evidence" value="ECO:0007669"/>
    <property type="project" value="InterPro"/>
</dbReference>
<feature type="compositionally biased region" description="Polar residues" evidence="9">
    <location>
        <begin position="58"/>
        <end position="76"/>
    </location>
</feature>
<feature type="region of interest" description="Disordered" evidence="9">
    <location>
        <begin position="829"/>
        <end position="859"/>
    </location>
</feature>
<dbReference type="GO" id="GO:0000981">
    <property type="term" value="F:DNA-binding transcription factor activity, RNA polymerase II-specific"/>
    <property type="evidence" value="ECO:0007669"/>
    <property type="project" value="TreeGrafter"/>
</dbReference>
<feature type="domain" description="Cytochrome c" evidence="10">
    <location>
        <begin position="13"/>
        <end position="120"/>
    </location>
</feature>
<proteinExistence type="predicted"/>
<accession>A0A0K3CF74</accession>
<feature type="compositionally biased region" description="Low complexity" evidence="9">
    <location>
        <begin position="754"/>
        <end position="769"/>
    </location>
</feature>
<reference evidence="11 12" key="1">
    <citation type="submission" date="2015-07" db="EMBL/GenBank/DDBJ databases">
        <authorList>
            <person name="Cajimat M.N.B."/>
            <person name="Milazzo M.L."/>
            <person name="Fulhorst C.F."/>
        </authorList>
    </citation>
    <scope>NUCLEOTIDE SEQUENCE [LARGE SCALE GENOMIC DNA]</scope>
    <source>
        <strain evidence="11">Single colony</strain>
    </source>
</reference>
<keyword evidence="3 8" id="KW-0408">Iron</keyword>
<feature type="compositionally biased region" description="Low complexity" evidence="9">
    <location>
        <begin position="157"/>
        <end position="167"/>
    </location>
</feature>
<evidence type="ECO:0000256" key="9">
    <source>
        <dbReference type="SAM" id="MobiDB-lite"/>
    </source>
</evidence>
<feature type="compositionally biased region" description="Pro residues" evidence="9">
    <location>
        <begin position="80"/>
        <end position="92"/>
    </location>
</feature>
<dbReference type="Proteomes" id="UP000199069">
    <property type="component" value="Unassembled WGS sequence"/>
</dbReference>
<keyword evidence="5" id="KW-0238">DNA-binding</keyword>
<dbReference type="GO" id="GO:0000976">
    <property type="term" value="F:transcription cis-regulatory region binding"/>
    <property type="evidence" value="ECO:0007669"/>
    <property type="project" value="TreeGrafter"/>
</dbReference>
<evidence type="ECO:0000313" key="12">
    <source>
        <dbReference type="Proteomes" id="UP000199069"/>
    </source>
</evidence>
<organism evidence="11 12">
    <name type="scientific">Rhodotorula toruloides</name>
    <name type="common">Yeast</name>
    <name type="synonym">Rhodosporidium toruloides</name>
    <dbReference type="NCBI Taxonomy" id="5286"/>
    <lineage>
        <taxon>Eukaryota</taxon>
        <taxon>Fungi</taxon>
        <taxon>Dikarya</taxon>
        <taxon>Basidiomycota</taxon>
        <taxon>Pucciniomycotina</taxon>
        <taxon>Microbotryomycetes</taxon>
        <taxon>Sporidiobolales</taxon>
        <taxon>Sporidiobolaceae</taxon>
        <taxon>Rhodotorula</taxon>
    </lineage>
</organism>
<keyword evidence="12" id="KW-1185">Reference proteome</keyword>
<dbReference type="PANTHER" id="PTHR31845:SF17">
    <property type="entry name" value="ZN(II)2CYS6 TRANSCRIPTION FACTOR (EUROFUNG)"/>
    <property type="match status" value="1"/>
</dbReference>
<name>A0A0K3CF74_RHOTO</name>
<feature type="region of interest" description="Disordered" evidence="9">
    <location>
        <begin position="46"/>
        <end position="102"/>
    </location>
</feature>
<dbReference type="STRING" id="5286.A0A0K3CF74"/>
<feature type="region of interest" description="Disordered" evidence="9">
    <location>
        <begin position="949"/>
        <end position="968"/>
    </location>
</feature>
<dbReference type="GO" id="GO:0009055">
    <property type="term" value="F:electron transfer activity"/>
    <property type="evidence" value="ECO:0007669"/>
    <property type="project" value="InterPro"/>
</dbReference>
<keyword evidence="8" id="KW-0349">Heme</keyword>
<dbReference type="GO" id="GO:0046872">
    <property type="term" value="F:metal ion binding"/>
    <property type="evidence" value="ECO:0007669"/>
    <property type="project" value="UniProtKB-KW"/>
</dbReference>
<keyword evidence="7" id="KW-0539">Nucleus</keyword>
<evidence type="ECO:0000259" key="10">
    <source>
        <dbReference type="PROSITE" id="PS51007"/>
    </source>
</evidence>